<dbReference type="EMBL" id="OY731403">
    <property type="protein sequence ID" value="CAJ1964621.1"/>
    <property type="molecule type" value="Genomic_DNA"/>
</dbReference>
<keyword evidence="2" id="KW-1185">Reference proteome</keyword>
<protein>
    <submittedName>
        <fullName evidence="1">Uncharacterized protein</fullName>
    </submittedName>
</protein>
<name>A0AA86STW4_9FABA</name>
<evidence type="ECO:0000313" key="1">
    <source>
        <dbReference type="EMBL" id="CAJ1964621.1"/>
    </source>
</evidence>
<sequence>MRSSSSNRDVGGVLVEDILTLKSRLVRKLNRSTTIGCVCHSGYGCRDFGGRISTIHVATTVRLWYNPLALEFERVDWQWRN</sequence>
<evidence type="ECO:0000313" key="2">
    <source>
        <dbReference type="Proteomes" id="UP001189624"/>
    </source>
</evidence>
<dbReference type="Proteomes" id="UP001189624">
    <property type="component" value="Chromosome 6"/>
</dbReference>
<dbReference type="Gramene" id="rna-AYBTSS11_LOCUS20414">
    <property type="protein sequence ID" value="CAJ1964621.1"/>
    <property type="gene ID" value="gene-AYBTSS11_LOCUS20414"/>
</dbReference>
<organism evidence="1 2">
    <name type="scientific">Sphenostylis stenocarpa</name>
    <dbReference type="NCBI Taxonomy" id="92480"/>
    <lineage>
        <taxon>Eukaryota</taxon>
        <taxon>Viridiplantae</taxon>
        <taxon>Streptophyta</taxon>
        <taxon>Embryophyta</taxon>
        <taxon>Tracheophyta</taxon>
        <taxon>Spermatophyta</taxon>
        <taxon>Magnoliopsida</taxon>
        <taxon>eudicotyledons</taxon>
        <taxon>Gunneridae</taxon>
        <taxon>Pentapetalae</taxon>
        <taxon>rosids</taxon>
        <taxon>fabids</taxon>
        <taxon>Fabales</taxon>
        <taxon>Fabaceae</taxon>
        <taxon>Papilionoideae</taxon>
        <taxon>50 kb inversion clade</taxon>
        <taxon>NPAAA clade</taxon>
        <taxon>indigoferoid/millettioid clade</taxon>
        <taxon>Phaseoleae</taxon>
        <taxon>Sphenostylis</taxon>
    </lineage>
</organism>
<reference evidence="1" key="1">
    <citation type="submission" date="2023-10" db="EMBL/GenBank/DDBJ databases">
        <authorList>
            <person name="Domelevo Entfellner J.-B."/>
        </authorList>
    </citation>
    <scope>NUCLEOTIDE SEQUENCE</scope>
</reference>
<gene>
    <name evidence="1" type="ORF">AYBTSS11_LOCUS20414</name>
</gene>
<dbReference type="AlphaFoldDB" id="A0AA86STW4"/>
<accession>A0AA86STW4</accession>
<proteinExistence type="predicted"/>